<dbReference type="Gene3D" id="2.20.100.10">
    <property type="entry name" value="Thrombospondin type-1 (TSP1) repeat"/>
    <property type="match status" value="1"/>
</dbReference>
<dbReference type="Pfam" id="PF00090">
    <property type="entry name" value="TSP_1"/>
    <property type="match status" value="1"/>
</dbReference>
<feature type="compositionally biased region" description="Polar residues" evidence="6">
    <location>
        <begin position="323"/>
        <end position="334"/>
    </location>
</feature>
<evidence type="ECO:0000256" key="1">
    <source>
        <dbReference type="ARBA" id="ARBA00004613"/>
    </source>
</evidence>
<evidence type="ECO:0000313" key="7">
    <source>
        <dbReference type="EnsemblMetazoa" id="AFUN005504-PA"/>
    </source>
</evidence>
<feature type="compositionally biased region" description="Polar residues" evidence="6">
    <location>
        <begin position="246"/>
        <end position="258"/>
    </location>
</feature>
<dbReference type="VEuPathDB" id="VectorBase:AFUN005504"/>
<organism evidence="7">
    <name type="scientific">Anopheles funestus</name>
    <name type="common">African malaria mosquito</name>
    <dbReference type="NCBI Taxonomy" id="62324"/>
    <lineage>
        <taxon>Eukaryota</taxon>
        <taxon>Metazoa</taxon>
        <taxon>Ecdysozoa</taxon>
        <taxon>Arthropoda</taxon>
        <taxon>Hexapoda</taxon>
        <taxon>Insecta</taxon>
        <taxon>Pterygota</taxon>
        <taxon>Neoptera</taxon>
        <taxon>Endopterygota</taxon>
        <taxon>Diptera</taxon>
        <taxon>Nematocera</taxon>
        <taxon>Culicoidea</taxon>
        <taxon>Culicidae</taxon>
        <taxon>Anophelinae</taxon>
        <taxon>Anopheles</taxon>
    </lineage>
</organism>
<dbReference type="PROSITE" id="PS50092">
    <property type="entry name" value="TSP1"/>
    <property type="match status" value="1"/>
</dbReference>
<dbReference type="InterPro" id="IPR013320">
    <property type="entry name" value="ConA-like_dom_sf"/>
</dbReference>
<comment type="subcellular location">
    <subcellularLocation>
        <location evidence="1">Secreted</location>
    </subcellularLocation>
</comment>
<dbReference type="EnsemblMetazoa" id="AFUN005504-RA">
    <property type="protein sequence ID" value="AFUN005504-PA"/>
    <property type="gene ID" value="AFUN005504"/>
</dbReference>
<dbReference type="STRING" id="62324.A0A182RGZ5"/>
<keyword evidence="2" id="KW-0964">Secreted</keyword>
<dbReference type="PANTHER" id="PTHR22906">
    <property type="entry name" value="PROPERDIN"/>
    <property type="match status" value="1"/>
</dbReference>
<dbReference type="SMART" id="SM00209">
    <property type="entry name" value="TSP1"/>
    <property type="match status" value="1"/>
</dbReference>
<dbReference type="VEuPathDB" id="VectorBase:AFUN2_010640"/>
<dbReference type="SUPFAM" id="SSF82895">
    <property type="entry name" value="TSP-1 type 1 repeat"/>
    <property type="match status" value="1"/>
</dbReference>
<dbReference type="PANTHER" id="PTHR22906:SF43">
    <property type="entry name" value="PROPERDIN"/>
    <property type="match status" value="1"/>
</dbReference>
<evidence type="ECO:0000256" key="5">
    <source>
        <dbReference type="ARBA" id="ARBA00023157"/>
    </source>
</evidence>
<feature type="compositionally biased region" description="Basic and acidic residues" evidence="6">
    <location>
        <begin position="372"/>
        <end position="390"/>
    </location>
</feature>
<accession>A0A182RGZ5</accession>
<feature type="compositionally biased region" description="Basic and acidic residues" evidence="6">
    <location>
        <begin position="281"/>
        <end position="296"/>
    </location>
</feature>
<dbReference type="SUPFAM" id="SSF49899">
    <property type="entry name" value="Concanavalin A-like lectins/glucanases"/>
    <property type="match status" value="1"/>
</dbReference>
<protein>
    <recommendedName>
        <fullName evidence="8">Laminin G domain-containing protein</fullName>
    </recommendedName>
</protein>
<proteinExistence type="predicted"/>
<evidence type="ECO:0000256" key="6">
    <source>
        <dbReference type="SAM" id="MobiDB-lite"/>
    </source>
</evidence>
<feature type="compositionally biased region" description="Basic and acidic residues" evidence="6">
    <location>
        <begin position="335"/>
        <end position="352"/>
    </location>
</feature>
<dbReference type="Gene3D" id="2.60.120.200">
    <property type="match status" value="1"/>
</dbReference>
<feature type="compositionally biased region" description="Basic and acidic residues" evidence="6">
    <location>
        <begin position="232"/>
        <end position="245"/>
    </location>
</feature>
<keyword evidence="3" id="KW-0732">Signal</keyword>
<feature type="compositionally biased region" description="Basic and acidic residues" evidence="6">
    <location>
        <begin position="616"/>
        <end position="638"/>
    </location>
</feature>
<sequence length="873" mass="98145">MDWRSSPCAAPFCFRSIMALIVESGSNRRWSFCRRTVVARKTSRQCIATAGLWSNCSRGLVLASILLVTCLARPIVCSRVGRELHLQDYAVLSRVSTLGNPCGEKDGAGTTTNRHIPPESMLKLSELVTQSDVIFKAFAGHGNDLREAALNFTWMPTGASEHRQQQQQHHHQPRWKPHPVDVNQGAGADFIVRLEPGTVYKGNELFKQLQLNSWKHYFILWSNGSVQYTHHDDDGHVQGRKDGESFRSTGSTVDTTNGSEEDASSSDHFSRRTAEPISTEKVTKRDCQNRQVRESTKSAVTDSSLEHSQRNENDFQPPIPIVTDNSIDSTTRNLDPNRIRPVEASSNRDDHKRKSLSAAERVNLQQNAGSNTRHEASDERAVPKSMEKDFKTEGQISRTLSEILPVTLIVFGRLSTGGNDGHGDADKLLLVDPYVGLLRWDEQLEDALWQALGWSEWSDYTGCSVACGGGVQQRFRHCLQSAPSDREARETRTETVIPPVVKPSVATTRHRRNVLNSEIENPPNPTTLERTQPVRYGALPGVSIVARRPSLVADDGDGKWKRKRQSKQMVTGEKERRMKFLEKVNEKSIIMNPSTSEPISSESVSRWTPTVQDKSVPLHERLVAESEAEKTHHNRQPDETADDEGTWHPVCEGHNIEQRNCNMFECTGVINLLTALTHNYHWRTWDEAIDDRINYQINQLDQNFTLMMSLRIKHVNDGNESEPSSTIRPISGHIFSVRSKLTTGSSLSINFETDGHGGIRVLQEKYGLSEMLPVRSGKLTLRDGDWHSLALSGRNGGFVTVYIDCQWINSFVLTKGSIELPQYPIVEVGQNVELRQLTVVPGEKSARLQCNSQPVPIHDVENRRVTNYFEHLN</sequence>
<feature type="region of interest" description="Disordered" evidence="6">
    <location>
        <begin position="232"/>
        <end position="390"/>
    </location>
</feature>
<evidence type="ECO:0000256" key="2">
    <source>
        <dbReference type="ARBA" id="ARBA00022525"/>
    </source>
</evidence>
<evidence type="ECO:0000256" key="3">
    <source>
        <dbReference type="ARBA" id="ARBA00022729"/>
    </source>
</evidence>
<dbReference type="InterPro" id="IPR052065">
    <property type="entry name" value="Compl_asym_regulator"/>
</dbReference>
<evidence type="ECO:0000256" key="4">
    <source>
        <dbReference type="ARBA" id="ARBA00022737"/>
    </source>
</evidence>
<dbReference type="InterPro" id="IPR000884">
    <property type="entry name" value="TSP1_rpt"/>
</dbReference>
<dbReference type="InterPro" id="IPR036383">
    <property type="entry name" value="TSP1_rpt_sf"/>
</dbReference>
<keyword evidence="5" id="KW-1015">Disulfide bond</keyword>
<reference evidence="7" key="1">
    <citation type="submission" date="2020-05" db="UniProtKB">
        <authorList>
            <consortium name="EnsemblMetazoa"/>
        </authorList>
    </citation>
    <scope>IDENTIFICATION</scope>
    <source>
        <strain evidence="7">FUMOZ</strain>
    </source>
</reference>
<feature type="region of interest" description="Disordered" evidence="6">
    <location>
        <begin position="554"/>
        <end position="574"/>
    </location>
</feature>
<evidence type="ECO:0008006" key="8">
    <source>
        <dbReference type="Google" id="ProtNLM"/>
    </source>
</evidence>
<keyword evidence="4" id="KW-0677">Repeat</keyword>
<dbReference type="AlphaFoldDB" id="A0A182RGZ5"/>
<feature type="compositionally biased region" description="Low complexity" evidence="6">
    <location>
        <begin position="593"/>
        <end position="605"/>
    </location>
</feature>
<feature type="region of interest" description="Disordered" evidence="6">
    <location>
        <begin position="589"/>
        <end position="647"/>
    </location>
</feature>
<name>A0A182RGZ5_ANOFN</name>
<feature type="compositionally biased region" description="Basic and acidic residues" evidence="6">
    <location>
        <begin position="304"/>
        <end position="313"/>
    </location>
</feature>